<evidence type="ECO:0000313" key="2">
    <source>
        <dbReference type="EMBL" id="NVN48335.1"/>
    </source>
</evidence>
<dbReference type="InterPro" id="IPR039708">
    <property type="entry name" value="MT1774/Rv1733c-like"/>
</dbReference>
<accession>A0A850PLY2</accession>
<organism evidence="2 3">
    <name type="scientific">Mycolicibacterium hippocampi</name>
    <dbReference type="NCBI Taxonomy" id="659824"/>
    <lineage>
        <taxon>Bacteria</taxon>
        <taxon>Bacillati</taxon>
        <taxon>Actinomycetota</taxon>
        <taxon>Actinomycetes</taxon>
        <taxon>Mycobacteriales</taxon>
        <taxon>Mycobacteriaceae</taxon>
        <taxon>Mycolicibacterium</taxon>
    </lineage>
</organism>
<evidence type="ECO:0000313" key="3">
    <source>
        <dbReference type="Proteomes" id="UP000570517"/>
    </source>
</evidence>
<reference evidence="2 3" key="1">
    <citation type="submission" date="2020-05" db="EMBL/GenBank/DDBJ databases">
        <title>Draft genome sequence of Mycobacterium hippocampi DL, isolated from European seabass, Dicentrarchus labrax, reared in fish farms.</title>
        <authorList>
            <person name="Stathopoulou P."/>
            <person name="Asimakis E."/>
            <person name="Tzokas K."/>
            <person name="Batargias C."/>
            <person name="Tsiamis G."/>
        </authorList>
    </citation>
    <scope>NUCLEOTIDE SEQUENCE [LARGE SCALE GENOMIC DNA]</scope>
    <source>
        <strain evidence="2 3">DL</strain>
    </source>
</reference>
<evidence type="ECO:0000256" key="1">
    <source>
        <dbReference type="SAM" id="Phobius"/>
    </source>
</evidence>
<name>A0A850PLY2_9MYCO</name>
<dbReference type="EMBL" id="JABFYL010000003">
    <property type="protein sequence ID" value="NVN48335.1"/>
    <property type="molecule type" value="Genomic_DNA"/>
</dbReference>
<evidence type="ECO:0008006" key="4">
    <source>
        <dbReference type="Google" id="ProtNLM"/>
    </source>
</evidence>
<keyword evidence="1" id="KW-0472">Membrane</keyword>
<feature type="transmembrane region" description="Helical" evidence="1">
    <location>
        <begin position="31"/>
        <end position="55"/>
    </location>
</feature>
<dbReference type="Proteomes" id="UP000570517">
    <property type="component" value="Unassembled WGS sequence"/>
</dbReference>
<protein>
    <recommendedName>
        <fullName evidence="4">Transmembrane protein</fullName>
    </recommendedName>
</protein>
<comment type="caution">
    <text evidence="2">The sequence shown here is derived from an EMBL/GenBank/DDBJ whole genome shotgun (WGS) entry which is preliminary data.</text>
</comment>
<keyword evidence="1" id="KW-0812">Transmembrane</keyword>
<sequence length="198" mass="21605">MDTLTVYLRHSWLIRAFGHNPLVRTSDRVEAALLVLACVTVLVLTPVAGAISTAVHEDRSHHYSQEASARHAVVAVITGEPTSTILENRVRVTAPVQWWVGGRERSGVTEVDPQAEAGDQLQLWIDADGDQAGQPPSSWRAGTDAAVAGAGFWFAAVSLVAGMTLWLRGRLARRRDSRWEREWELWTSDGGGRTGSQA</sequence>
<gene>
    <name evidence="2" type="ORF">HLY00_3558</name>
</gene>
<keyword evidence="3" id="KW-1185">Reference proteome</keyword>
<dbReference type="AlphaFoldDB" id="A0A850PLY2"/>
<dbReference type="RefSeq" id="WP_178356807.1">
    <property type="nucleotide sequence ID" value="NZ_JABFYL010000003.1"/>
</dbReference>
<proteinExistence type="predicted"/>
<dbReference type="PANTHER" id="PTHR42305:SF1">
    <property type="entry name" value="MEMBRANE PROTEIN RV1733C-RELATED"/>
    <property type="match status" value="1"/>
</dbReference>
<keyword evidence="1" id="KW-1133">Transmembrane helix</keyword>
<dbReference type="PANTHER" id="PTHR42305">
    <property type="entry name" value="MEMBRANE PROTEIN RV1733C-RELATED"/>
    <property type="match status" value="1"/>
</dbReference>
<feature type="transmembrane region" description="Helical" evidence="1">
    <location>
        <begin position="145"/>
        <end position="167"/>
    </location>
</feature>